<evidence type="ECO:0000313" key="1">
    <source>
        <dbReference type="EMBL" id="PQJ16527.1"/>
    </source>
</evidence>
<dbReference type="PROSITE" id="PS51257">
    <property type="entry name" value="PROKAR_LIPOPROTEIN"/>
    <property type="match status" value="1"/>
</dbReference>
<dbReference type="Proteomes" id="UP000239366">
    <property type="component" value="Unassembled WGS sequence"/>
</dbReference>
<keyword evidence="2" id="KW-1185">Reference proteome</keyword>
<comment type="caution">
    <text evidence="1">The sequence shown here is derived from an EMBL/GenBank/DDBJ whole genome shotgun (WGS) entry which is preliminary data.</text>
</comment>
<evidence type="ECO:0000313" key="2">
    <source>
        <dbReference type="Proteomes" id="UP000239366"/>
    </source>
</evidence>
<proteinExistence type="predicted"/>
<reference evidence="2" key="1">
    <citation type="submission" date="2016-11" db="EMBL/GenBank/DDBJ databases">
        <title>Trade-off between light-utilization and light-protection in marine flavobacteria.</title>
        <authorList>
            <person name="Kumagai Y."/>
            <person name="Yoshizawa S."/>
            <person name="Kogure K."/>
        </authorList>
    </citation>
    <scope>NUCLEOTIDE SEQUENCE [LARGE SCALE GENOMIC DNA]</scope>
    <source>
        <strain evidence="2">SG-18</strain>
    </source>
</reference>
<dbReference type="OrthoDB" id="1121756at2"/>
<name>A0A2S7TAJ0_9FLAO</name>
<dbReference type="AlphaFoldDB" id="A0A2S7TAJ0"/>
<protein>
    <submittedName>
        <fullName evidence="1">Lipocalin</fullName>
    </submittedName>
</protein>
<gene>
    <name evidence="1" type="ORF">BST99_13095</name>
</gene>
<organism evidence="1 2">
    <name type="scientific">Aureicoccus marinus</name>
    <dbReference type="NCBI Taxonomy" id="754435"/>
    <lineage>
        <taxon>Bacteria</taxon>
        <taxon>Pseudomonadati</taxon>
        <taxon>Bacteroidota</taxon>
        <taxon>Flavobacteriia</taxon>
        <taxon>Flavobacteriales</taxon>
        <taxon>Flavobacteriaceae</taxon>
        <taxon>Aureicoccus</taxon>
    </lineage>
</organism>
<accession>A0A2S7TAJ0</accession>
<sequence length="157" mass="17409">MKKIIILIALIAVSCGSSKTVTASKKVIKGSWTLTDVTYSKQGGFTVNLLNDAGTECFEQSNWNFIPNNNKGTYTLQGANCDGEERYFIFTLAEVDAETGLYDFLIKPTNAKGKSTTNNSGFRLHLDQLSETNMRWSQTVDVVGTPLTIYMNFIKNN</sequence>
<dbReference type="RefSeq" id="WP_105002197.1">
    <property type="nucleotide sequence ID" value="NZ_MQVX01000001.1"/>
</dbReference>
<dbReference type="EMBL" id="MQVX01000001">
    <property type="protein sequence ID" value="PQJ16527.1"/>
    <property type="molecule type" value="Genomic_DNA"/>
</dbReference>